<name>A0ABV0LJ08_9PSEU</name>
<evidence type="ECO:0000313" key="3">
    <source>
        <dbReference type="Proteomes" id="UP001440984"/>
    </source>
</evidence>
<evidence type="ECO:0000259" key="1">
    <source>
        <dbReference type="Pfam" id="PF15567"/>
    </source>
</evidence>
<organism evidence="2 3">
    <name type="scientific">Amycolatopsis melonis</name>
    <dbReference type="NCBI Taxonomy" id="3156488"/>
    <lineage>
        <taxon>Bacteria</taxon>
        <taxon>Bacillati</taxon>
        <taxon>Actinomycetota</taxon>
        <taxon>Actinomycetes</taxon>
        <taxon>Pseudonocardiales</taxon>
        <taxon>Pseudonocardiaceae</taxon>
        <taxon>Amycolatopsis</taxon>
    </lineage>
</organism>
<protein>
    <submittedName>
        <fullName evidence="2">YrhB domain-containing protein</fullName>
    </submittedName>
</protein>
<dbReference type="InterPro" id="IPR029082">
    <property type="entry name" value="Imm35"/>
</dbReference>
<comment type="caution">
    <text evidence="2">The sequence shown here is derived from an EMBL/GenBank/DDBJ whole genome shotgun (WGS) entry which is preliminary data.</text>
</comment>
<proteinExistence type="predicted"/>
<evidence type="ECO:0000313" key="2">
    <source>
        <dbReference type="EMBL" id="MEQ0562291.1"/>
    </source>
</evidence>
<dbReference type="Proteomes" id="UP001440984">
    <property type="component" value="Unassembled WGS sequence"/>
</dbReference>
<reference evidence="2 3" key="1">
    <citation type="submission" date="2024-05" db="EMBL/GenBank/DDBJ databases">
        <authorList>
            <person name="Zhao H."/>
            <person name="Xu Y."/>
            <person name="Lin S."/>
            <person name="Spain J.C."/>
            <person name="Zhou N.-Y."/>
        </authorList>
    </citation>
    <scope>NUCLEOTIDE SEQUENCE [LARGE SCALE GENOMIC DNA]</scope>
    <source>
        <strain evidence="2 3">NEAU-NG30</strain>
    </source>
</reference>
<feature type="domain" description="Immunity protein 35" evidence="1">
    <location>
        <begin position="6"/>
        <end position="93"/>
    </location>
</feature>
<keyword evidence="3" id="KW-1185">Reference proteome</keyword>
<gene>
    <name evidence="2" type="ORF">ABJI51_24675</name>
</gene>
<dbReference type="Pfam" id="PF15567">
    <property type="entry name" value="Imm35"/>
    <property type="match status" value="1"/>
</dbReference>
<sequence length="104" mass="11459">MDVSRADAVERTRAILRGCYGEALNDDELGKIVVQEDLIEEYPTAWVVPFASEYFVQSGDINYALIPNMVLVPKDGSAAHYPPSAIPVEQYLADVASGRTKWLA</sequence>
<accession>A0ABV0LJ08</accession>
<dbReference type="EMBL" id="JBDZYD010000009">
    <property type="protein sequence ID" value="MEQ0562291.1"/>
    <property type="molecule type" value="Genomic_DNA"/>
</dbReference>
<dbReference type="RefSeq" id="WP_348953774.1">
    <property type="nucleotide sequence ID" value="NZ_JBDZYD010000009.1"/>
</dbReference>